<feature type="transmembrane region" description="Helical" evidence="1">
    <location>
        <begin position="83"/>
        <end position="104"/>
    </location>
</feature>
<feature type="transmembrane region" description="Helical" evidence="1">
    <location>
        <begin position="9"/>
        <end position="34"/>
    </location>
</feature>
<dbReference type="EMBL" id="JACMYH010000005">
    <property type="protein sequence ID" value="MBC2680140.1"/>
    <property type="molecule type" value="Genomic_DNA"/>
</dbReference>
<organism evidence="2 3">
    <name type="scientific">Pseudomonas baltica</name>
    <dbReference type="NCBI Taxonomy" id="2762576"/>
    <lineage>
        <taxon>Bacteria</taxon>
        <taxon>Pseudomonadati</taxon>
        <taxon>Pseudomonadota</taxon>
        <taxon>Gammaproteobacteria</taxon>
        <taxon>Pseudomonadales</taxon>
        <taxon>Pseudomonadaceae</taxon>
        <taxon>Pseudomonas</taxon>
    </lineage>
</organism>
<reference evidence="2 3" key="1">
    <citation type="submission" date="2020-08" db="EMBL/GenBank/DDBJ databases">
        <title>Pseudomonas sp. nov.</title>
        <authorList>
            <person name="Gieschler S."/>
            <person name="Fiedler G."/>
            <person name="Brinks E."/>
            <person name="Boehnlein C."/>
            <person name="Franz C.M.A.P."/>
            <person name="Kabisch J."/>
        </authorList>
    </citation>
    <scope>NUCLEOTIDE SEQUENCE [LARGE SCALE GENOMIC DNA]</scope>
    <source>
        <strain evidence="2 3">MBT-2</strain>
    </source>
</reference>
<dbReference type="Pfam" id="PF06197">
    <property type="entry name" value="DUF998"/>
    <property type="match status" value="1"/>
</dbReference>
<name>A0A7X1G814_9PSED</name>
<feature type="transmembrane region" description="Helical" evidence="1">
    <location>
        <begin position="186"/>
        <end position="203"/>
    </location>
</feature>
<comment type="caution">
    <text evidence="2">The sequence shown here is derived from an EMBL/GenBank/DDBJ whole genome shotgun (WGS) entry which is preliminary data.</text>
</comment>
<keyword evidence="1" id="KW-1133">Transmembrane helix</keyword>
<evidence type="ECO:0000313" key="3">
    <source>
        <dbReference type="Proteomes" id="UP000546173"/>
    </source>
</evidence>
<sequence length="211" mass="22663">MQQPIRKLLYLAGLISPLWLAASLIVTGSLYAGYSHIDQAMGLLGAIDAPTHALWAWLGHYPLGLLSIAFGIGLYAGHAHLHLARLSASLIIVHGVASLAAGYFTCDAGCSLQYPSTQQNLHTIASVIMSASLLLASALWIVVARREGRKGLVWLSLICSLFALGCLPWMAAAMDVGRGFGLFQRVNYFASLVWVAGLAWALLKAERNEYA</sequence>
<dbReference type="AlphaFoldDB" id="A0A7X1G814"/>
<feature type="transmembrane region" description="Helical" evidence="1">
    <location>
        <begin position="151"/>
        <end position="174"/>
    </location>
</feature>
<protein>
    <submittedName>
        <fullName evidence="2">DUF998 domain-containing protein</fullName>
    </submittedName>
</protein>
<gene>
    <name evidence="2" type="ORF">H7993_17210</name>
</gene>
<accession>A0A7X1G814</accession>
<dbReference type="InterPro" id="IPR009339">
    <property type="entry name" value="DUF998"/>
</dbReference>
<feature type="transmembrane region" description="Helical" evidence="1">
    <location>
        <begin position="124"/>
        <end position="144"/>
    </location>
</feature>
<dbReference type="Proteomes" id="UP000546173">
    <property type="component" value="Unassembled WGS sequence"/>
</dbReference>
<keyword evidence="1" id="KW-0472">Membrane</keyword>
<feature type="transmembrane region" description="Helical" evidence="1">
    <location>
        <begin position="54"/>
        <end position="76"/>
    </location>
</feature>
<dbReference type="RefSeq" id="WP_185795102.1">
    <property type="nucleotide sequence ID" value="NZ_JACMYH010000005.1"/>
</dbReference>
<proteinExistence type="predicted"/>
<keyword evidence="1" id="KW-0812">Transmembrane</keyword>
<keyword evidence="3" id="KW-1185">Reference proteome</keyword>
<evidence type="ECO:0000313" key="2">
    <source>
        <dbReference type="EMBL" id="MBC2680140.1"/>
    </source>
</evidence>
<evidence type="ECO:0000256" key="1">
    <source>
        <dbReference type="SAM" id="Phobius"/>
    </source>
</evidence>